<dbReference type="Proteomes" id="UP000317289">
    <property type="component" value="Unassembled WGS sequence"/>
</dbReference>
<evidence type="ECO:0000313" key="6">
    <source>
        <dbReference type="Proteomes" id="UP000468990"/>
    </source>
</evidence>
<dbReference type="AlphaFoldDB" id="A0A521F9T9"/>
<dbReference type="SUPFAM" id="SSF53474">
    <property type="entry name" value="alpha/beta-Hydrolases"/>
    <property type="match status" value="1"/>
</dbReference>
<reference evidence="4 5" key="1">
    <citation type="submission" date="2017-05" db="EMBL/GenBank/DDBJ databases">
        <authorList>
            <person name="Varghese N."/>
            <person name="Submissions S."/>
        </authorList>
    </citation>
    <scope>NUCLEOTIDE SEQUENCE [LARGE SCALE GENOMIC DNA]</scope>
    <source>
        <strain evidence="4 5">DSM 19382</strain>
    </source>
</reference>
<proteinExistence type="inferred from homology"/>
<dbReference type="RefSeq" id="WP_142452423.1">
    <property type="nucleotide sequence ID" value="NZ_FXTA01000007.1"/>
</dbReference>
<dbReference type="InterPro" id="IPR001031">
    <property type="entry name" value="Thioesterase"/>
</dbReference>
<comment type="similarity">
    <text evidence="1">Belongs to the thioesterase family.</text>
</comment>
<dbReference type="Pfam" id="PF00975">
    <property type="entry name" value="Thioesterase"/>
    <property type="match status" value="1"/>
</dbReference>
<gene>
    <name evidence="3" type="ORF">GJU42_18960</name>
    <name evidence="4" type="ORF">SAMN06265349_107106</name>
</gene>
<evidence type="ECO:0000313" key="5">
    <source>
        <dbReference type="Proteomes" id="UP000317289"/>
    </source>
</evidence>
<dbReference type="OrthoDB" id="2213423at2"/>
<keyword evidence="6" id="KW-1185">Reference proteome</keyword>
<dbReference type="InterPro" id="IPR012223">
    <property type="entry name" value="TEII"/>
</dbReference>
<accession>A0A521F9T9</accession>
<dbReference type="PANTHER" id="PTHR11487">
    <property type="entry name" value="THIOESTERASE"/>
    <property type="match status" value="1"/>
</dbReference>
<dbReference type="Proteomes" id="UP000468990">
    <property type="component" value="Unassembled WGS sequence"/>
</dbReference>
<reference evidence="3 6" key="2">
    <citation type="submission" date="2019-11" db="EMBL/GenBank/DDBJ databases">
        <title>Flavobacterium resistens genome.</title>
        <authorList>
            <person name="Wilson V.M."/>
            <person name="Newman J.D."/>
        </authorList>
    </citation>
    <scope>NUCLEOTIDE SEQUENCE [LARGE SCALE GENOMIC DNA]</scope>
    <source>
        <strain evidence="3 6">DSM 19382</strain>
    </source>
</reference>
<dbReference type="GO" id="GO:0008610">
    <property type="term" value="P:lipid biosynthetic process"/>
    <property type="evidence" value="ECO:0007669"/>
    <property type="project" value="TreeGrafter"/>
</dbReference>
<evidence type="ECO:0000256" key="1">
    <source>
        <dbReference type="ARBA" id="ARBA00007169"/>
    </source>
</evidence>
<dbReference type="Gene3D" id="3.40.50.1820">
    <property type="entry name" value="alpha/beta hydrolase"/>
    <property type="match status" value="1"/>
</dbReference>
<dbReference type="PANTHER" id="PTHR11487:SF0">
    <property type="entry name" value="S-ACYL FATTY ACID SYNTHASE THIOESTERASE, MEDIUM CHAIN"/>
    <property type="match status" value="1"/>
</dbReference>
<evidence type="ECO:0000313" key="4">
    <source>
        <dbReference type="EMBL" id="SMO92896.1"/>
    </source>
</evidence>
<dbReference type="EMBL" id="FXTA01000007">
    <property type="protein sequence ID" value="SMO92896.1"/>
    <property type="molecule type" value="Genomic_DNA"/>
</dbReference>
<organism evidence="4 5">
    <name type="scientific">Flavobacterium resistens</name>
    <dbReference type="NCBI Taxonomy" id="443612"/>
    <lineage>
        <taxon>Bacteria</taxon>
        <taxon>Pseudomonadati</taxon>
        <taxon>Bacteroidota</taxon>
        <taxon>Flavobacteriia</taxon>
        <taxon>Flavobacteriales</taxon>
        <taxon>Flavobacteriaceae</taxon>
        <taxon>Flavobacterium</taxon>
    </lineage>
</organism>
<dbReference type="EMBL" id="WKKG01000011">
    <property type="protein sequence ID" value="MRX70057.1"/>
    <property type="molecule type" value="Genomic_DNA"/>
</dbReference>
<evidence type="ECO:0000259" key="2">
    <source>
        <dbReference type="Pfam" id="PF00975"/>
    </source>
</evidence>
<sequence>MKPQLFLLHFAGGSMFSFDFLKMHLDLDVEFIPLELPGRGNRYSENLLKNLDEAIEDYFNQIRKLRNRGPFIIYGHSMGASLGLFLTSKFEAINDFPIHLIVSGNAGPGAKKEEIICYHKLDDIQFKDKLKELGGMPEEVFDNDDLYNHFAPIIRSDFECLDNLDQIETIQINTEIYAIMGEDEKTSCEIDNWKKFTKGSFQNKIVSGNHFFIYDHPKEIANIVTDCINKFKNKYSLSV</sequence>
<dbReference type="InterPro" id="IPR029058">
    <property type="entry name" value="AB_hydrolase_fold"/>
</dbReference>
<name>A0A521F9T9_9FLAO</name>
<protein>
    <submittedName>
        <fullName evidence="3 4">Thioesterase</fullName>
    </submittedName>
</protein>
<feature type="domain" description="Thioesterase" evidence="2">
    <location>
        <begin position="4"/>
        <end position="225"/>
    </location>
</feature>
<evidence type="ECO:0000313" key="3">
    <source>
        <dbReference type="EMBL" id="MRX70057.1"/>
    </source>
</evidence>